<dbReference type="Proteomes" id="UP000324222">
    <property type="component" value="Unassembled WGS sequence"/>
</dbReference>
<name>A0A5B7EW41_PORTR</name>
<feature type="compositionally biased region" description="Basic and acidic residues" evidence="1">
    <location>
        <begin position="24"/>
        <end position="34"/>
    </location>
</feature>
<dbReference type="EMBL" id="VSRR010003731">
    <property type="protein sequence ID" value="MPC37268.1"/>
    <property type="molecule type" value="Genomic_DNA"/>
</dbReference>
<feature type="compositionally biased region" description="Polar residues" evidence="1">
    <location>
        <begin position="36"/>
        <end position="46"/>
    </location>
</feature>
<feature type="region of interest" description="Disordered" evidence="1">
    <location>
        <begin position="1"/>
        <end position="97"/>
    </location>
</feature>
<reference evidence="2 3" key="1">
    <citation type="submission" date="2019-05" db="EMBL/GenBank/DDBJ databases">
        <title>Another draft genome of Portunus trituberculatus and its Hox gene families provides insights of decapod evolution.</title>
        <authorList>
            <person name="Jeong J.-H."/>
            <person name="Song I."/>
            <person name="Kim S."/>
            <person name="Choi T."/>
            <person name="Kim D."/>
            <person name="Ryu S."/>
            <person name="Kim W."/>
        </authorList>
    </citation>
    <scope>NUCLEOTIDE SEQUENCE [LARGE SCALE GENOMIC DNA]</scope>
    <source>
        <tissue evidence="2">Muscle</tissue>
    </source>
</reference>
<evidence type="ECO:0000313" key="2">
    <source>
        <dbReference type="EMBL" id="MPC37268.1"/>
    </source>
</evidence>
<keyword evidence="3" id="KW-1185">Reference proteome</keyword>
<evidence type="ECO:0000256" key="1">
    <source>
        <dbReference type="SAM" id="MobiDB-lite"/>
    </source>
</evidence>
<sequence length="97" mass="10589">MRPPGVRRTALQAAAPSRQRRPQQRHEHTGRAETKPCSTHTQQTLVSGGSGPNSSPGEFPDVTSNHPGPTEGRSRSELTIGFTRGPQCRPLPRPHQH</sequence>
<evidence type="ECO:0000313" key="3">
    <source>
        <dbReference type="Proteomes" id="UP000324222"/>
    </source>
</evidence>
<dbReference type="AlphaFoldDB" id="A0A5B7EW41"/>
<protein>
    <submittedName>
        <fullName evidence="2">Uncharacterized protein</fullName>
    </submittedName>
</protein>
<accession>A0A5B7EW41</accession>
<proteinExistence type="predicted"/>
<comment type="caution">
    <text evidence="2">The sequence shown here is derived from an EMBL/GenBank/DDBJ whole genome shotgun (WGS) entry which is preliminary data.</text>
</comment>
<organism evidence="2 3">
    <name type="scientific">Portunus trituberculatus</name>
    <name type="common">Swimming crab</name>
    <name type="synonym">Neptunus trituberculatus</name>
    <dbReference type="NCBI Taxonomy" id="210409"/>
    <lineage>
        <taxon>Eukaryota</taxon>
        <taxon>Metazoa</taxon>
        <taxon>Ecdysozoa</taxon>
        <taxon>Arthropoda</taxon>
        <taxon>Crustacea</taxon>
        <taxon>Multicrustacea</taxon>
        <taxon>Malacostraca</taxon>
        <taxon>Eumalacostraca</taxon>
        <taxon>Eucarida</taxon>
        <taxon>Decapoda</taxon>
        <taxon>Pleocyemata</taxon>
        <taxon>Brachyura</taxon>
        <taxon>Eubrachyura</taxon>
        <taxon>Portunoidea</taxon>
        <taxon>Portunidae</taxon>
        <taxon>Portuninae</taxon>
        <taxon>Portunus</taxon>
    </lineage>
</organism>
<gene>
    <name evidence="2" type="ORF">E2C01_030742</name>
</gene>